<dbReference type="InterPro" id="IPR001753">
    <property type="entry name" value="Enoyl-CoA_hydra/iso"/>
</dbReference>
<reference evidence="3 4" key="1">
    <citation type="submission" date="2019-01" db="EMBL/GenBank/DDBJ databases">
        <title>Sequencing of cultivated peanut Arachis hypogaea provides insights into genome evolution and oil improvement.</title>
        <authorList>
            <person name="Chen X."/>
        </authorList>
    </citation>
    <scope>NUCLEOTIDE SEQUENCE [LARGE SCALE GENOMIC DNA]</scope>
    <source>
        <strain evidence="4">cv. Fuhuasheng</strain>
        <tissue evidence="3">Leaves</tissue>
    </source>
</reference>
<protein>
    <submittedName>
        <fullName evidence="3">Uncharacterized protein</fullName>
    </submittedName>
</protein>
<dbReference type="STRING" id="3818.A0A445EC18"/>
<dbReference type="SUPFAM" id="SSF52096">
    <property type="entry name" value="ClpP/crotonase"/>
    <property type="match status" value="1"/>
</dbReference>
<dbReference type="GO" id="GO:0051750">
    <property type="term" value="F:delta(3,5)-delta(2,4)-dienoyl-CoA isomerase activity"/>
    <property type="evidence" value="ECO:0007669"/>
    <property type="project" value="TreeGrafter"/>
</dbReference>
<evidence type="ECO:0000256" key="2">
    <source>
        <dbReference type="SAM" id="MobiDB-lite"/>
    </source>
</evidence>
<feature type="compositionally biased region" description="Low complexity" evidence="2">
    <location>
        <begin position="1"/>
        <end position="14"/>
    </location>
</feature>
<dbReference type="InterPro" id="IPR045002">
    <property type="entry name" value="Ech1-like"/>
</dbReference>
<comment type="caution">
    <text evidence="3">The sequence shown here is derived from an EMBL/GenBank/DDBJ whole genome shotgun (WGS) entry which is preliminary data.</text>
</comment>
<evidence type="ECO:0000313" key="3">
    <source>
        <dbReference type="EMBL" id="RYR72968.1"/>
    </source>
</evidence>
<sequence length="183" mass="20725">MASHHPSFPFQSQISPPPSSPNHHPLHPTTTPFSHHCSNGSLPHPPLFHPHSHSNTCCRFPGEEEHLGRESFNDRDLGPVPPNWKGKLGKSMAEETYKILEVVEKNPKSGVFHLYLNRPRQRNALMHDFFTEFSKALYALDHNHDVNVIVLSGAGDHFCSRIDISQLKSIMQSYHDAGESLRR</sequence>
<name>A0A445EC18_ARAHY</name>
<comment type="similarity">
    <text evidence="1">Belongs to the enoyl-CoA hydratase/isomerase family.</text>
</comment>
<evidence type="ECO:0000256" key="1">
    <source>
        <dbReference type="ARBA" id="ARBA00005254"/>
    </source>
</evidence>
<evidence type="ECO:0000313" key="4">
    <source>
        <dbReference type="Proteomes" id="UP000289738"/>
    </source>
</evidence>
<dbReference type="Proteomes" id="UP000289738">
    <property type="component" value="Chromosome A02"/>
</dbReference>
<dbReference type="GO" id="GO:0005777">
    <property type="term" value="C:peroxisome"/>
    <property type="evidence" value="ECO:0007669"/>
    <property type="project" value="TreeGrafter"/>
</dbReference>
<dbReference type="Pfam" id="PF00378">
    <property type="entry name" value="ECH_1"/>
    <property type="match status" value="1"/>
</dbReference>
<organism evidence="3 4">
    <name type="scientific">Arachis hypogaea</name>
    <name type="common">Peanut</name>
    <dbReference type="NCBI Taxonomy" id="3818"/>
    <lineage>
        <taxon>Eukaryota</taxon>
        <taxon>Viridiplantae</taxon>
        <taxon>Streptophyta</taxon>
        <taxon>Embryophyta</taxon>
        <taxon>Tracheophyta</taxon>
        <taxon>Spermatophyta</taxon>
        <taxon>Magnoliopsida</taxon>
        <taxon>eudicotyledons</taxon>
        <taxon>Gunneridae</taxon>
        <taxon>Pentapetalae</taxon>
        <taxon>rosids</taxon>
        <taxon>fabids</taxon>
        <taxon>Fabales</taxon>
        <taxon>Fabaceae</taxon>
        <taxon>Papilionoideae</taxon>
        <taxon>50 kb inversion clade</taxon>
        <taxon>dalbergioids sensu lato</taxon>
        <taxon>Dalbergieae</taxon>
        <taxon>Pterocarpus clade</taxon>
        <taxon>Arachis</taxon>
    </lineage>
</organism>
<dbReference type="CDD" id="cd06558">
    <property type="entry name" value="crotonase-like"/>
    <property type="match status" value="1"/>
</dbReference>
<feature type="region of interest" description="Disordered" evidence="2">
    <location>
        <begin position="1"/>
        <end position="38"/>
    </location>
</feature>
<dbReference type="AlphaFoldDB" id="A0A445EC18"/>
<dbReference type="Gene3D" id="3.90.226.10">
    <property type="entry name" value="2-enoyl-CoA Hydratase, Chain A, domain 1"/>
    <property type="match status" value="1"/>
</dbReference>
<proteinExistence type="inferred from homology"/>
<accession>A0A445EC18</accession>
<dbReference type="PANTHER" id="PTHR43149:SF1">
    <property type="entry name" value="DELTA(3,5)-DELTA(2,4)-DIENOYL-COA ISOMERASE, MITOCHONDRIAL"/>
    <property type="match status" value="1"/>
</dbReference>
<dbReference type="InterPro" id="IPR029045">
    <property type="entry name" value="ClpP/crotonase-like_dom_sf"/>
</dbReference>
<gene>
    <name evidence="3" type="ORF">Ahy_A02g007203</name>
</gene>
<keyword evidence="4" id="KW-1185">Reference proteome</keyword>
<dbReference type="PANTHER" id="PTHR43149">
    <property type="entry name" value="ENOYL-COA HYDRATASE"/>
    <property type="match status" value="1"/>
</dbReference>
<feature type="compositionally biased region" description="Low complexity" evidence="2">
    <location>
        <begin position="21"/>
        <end position="36"/>
    </location>
</feature>
<dbReference type="EMBL" id="SDMP01000002">
    <property type="protein sequence ID" value="RYR72968.1"/>
    <property type="molecule type" value="Genomic_DNA"/>
</dbReference>